<organism evidence="2 3">
    <name type="scientific">Romanomermis culicivorax</name>
    <name type="common">Nematode worm</name>
    <dbReference type="NCBI Taxonomy" id="13658"/>
    <lineage>
        <taxon>Eukaryota</taxon>
        <taxon>Metazoa</taxon>
        <taxon>Ecdysozoa</taxon>
        <taxon>Nematoda</taxon>
        <taxon>Enoplea</taxon>
        <taxon>Dorylaimia</taxon>
        <taxon>Mermithida</taxon>
        <taxon>Mermithoidea</taxon>
        <taxon>Mermithidae</taxon>
        <taxon>Romanomermis</taxon>
    </lineage>
</organism>
<feature type="region of interest" description="Disordered" evidence="1">
    <location>
        <begin position="1"/>
        <end position="20"/>
    </location>
</feature>
<reference evidence="3" key="1">
    <citation type="submission" date="2022-11" db="UniProtKB">
        <authorList>
            <consortium name="WormBaseParasite"/>
        </authorList>
    </citation>
    <scope>IDENTIFICATION</scope>
</reference>
<protein>
    <submittedName>
        <fullName evidence="3">Uncharacterized protein</fullName>
    </submittedName>
</protein>
<dbReference type="WBParaSite" id="nRc.2.0.1.t35293-RA">
    <property type="protein sequence ID" value="nRc.2.0.1.t35293-RA"/>
    <property type="gene ID" value="nRc.2.0.1.g35293"/>
</dbReference>
<proteinExistence type="predicted"/>
<keyword evidence="2" id="KW-1185">Reference proteome</keyword>
<dbReference type="AlphaFoldDB" id="A0A915K973"/>
<dbReference type="Proteomes" id="UP000887565">
    <property type="component" value="Unplaced"/>
</dbReference>
<accession>A0A915K973</accession>
<evidence type="ECO:0000313" key="3">
    <source>
        <dbReference type="WBParaSite" id="nRc.2.0.1.t35293-RA"/>
    </source>
</evidence>
<evidence type="ECO:0000256" key="1">
    <source>
        <dbReference type="SAM" id="MobiDB-lite"/>
    </source>
</evidence>
<name>A0A915K973_ROMCU</name>
<sequence length="65" mass="7852">MADSEPLSHLNPVKREHRRRKCCNSLTSTMTKRSSWDFLKHDFDDDMDQWMSSRMVKSEYTLRKT</sequence>
<evidence type="ECO:0000313" key="2">
    <source>
        <dbReference type="Proteomes" id="UP000887565"/>
    </source>
</evidence>